<dbReference type="InterPro" id="IPR012337">
    <property type="entry name" value="RNaseH-like_sf"/>
</dbReference>
<organism evidence="12 13">
    <name type="scientific">Tilletiopsis washingtonensis</name>
    <dbReference type="NCBI Taxonomy" id="58919"/>
    <lineage>
        <taxon>Eukaryota</taxon>
        <taxon>Fungi</taxon>
        <taxon>Dikarya</taxon>
        <taxon>Basidiomycota</taxon>
        <taxon>Ustilaginomycotina</taxon>
        <taxon>Exobasidiomycetes</taxon>
        <taxon>Entylomatales</taxon>
        <taxon>Entylomatales incertae sedis</taxon>
        <taxon>Tilletiopsis</taxon>
    </lineage>
</organism>
<evidence type="ECO:0000256" key="5">
    <source>
        <dbReference type="ARBA" id="ARBA00022839"/>
    </source>
</evidence>
<dbReference type="InterPro" id="IPR002562">
    <property type="entry name" value="3'-5'_exonuclease_dom"/>
</dbReference>
<comment type="subcellular location">
    <subcellularLocation>
        <location evidence="1">Nucleus</location>
    </subcellularLocation>
</comment>
<dbReference type="Pfam" id="PF01612">
    <property type="entry name" value="DNA_pol_A_exo1"/>
    <property type="match status" value="1"/>
</dbReference>
<keyword evidence="2" id="KW-0540">Nuclease</keyword>
<feature type="compositionally biased region" description="Basic and acidic residues" evidence="10">
    <location>
        <begin position="872"/>
        <end position="883"/>
    </location>
</feature>
<evidence type="ECO:0000256" key="8">
    <source>
        <dbReference type="ARBA" id="ARBA00040531"/>
    </source>
</evidence>
<keyword evidence="7" id="KW-0539">Nucleus</keyword>
<keyword evidence="5" id="KW-0269">Exonuclease</keyword>
<dbReference type="GO" id="GO:0006139">
    <property type="term" value="P:nucleobase-containing compound metabolic process"/>
    <property type="evidence" value="ECO:0007669"/>
    <property type="project" value="InterPro"/>
</dbReference>
<dbReference type="GeneID" id="37270272"/>
<evidence type="ECO:0000256" key="3">
    <source>
        <dbReference type="ARBA" id="ARBA00022723"/>
    </source>
</evidence>
<dbReference type="OrthoDB" id="18193at2759"/>
<dbReference type="GO" id="GO:0046872">
    <property type="term" value="F:metal ion binding"/>
    <property type="evidence" value="ECO:0007669"/>
    <property type="project" value="UniProtKB-KW"/>
</dbReference>
<feature type="region of interest" description="Disordered" evidence="10">
    <location>
        <begin position="795"/>
        <end position="898"/>
    </location>
</feature>
<accession>A0A316Z5P9</accession>
<dbReference type="Proteomes" id="UP000245946">
    <property type="component" value="Unassembled WGS sequence"/>
</dbReference>
<keyword evidence="3" id="KW-0479">Metal-binding</keyword>
<feature type="region of interest" description="Disordered" evidence="10">
    <location>
        <begin position="572"/>
        <end position="656"/>
    </location>
</feature>
<feature type="region of interest" description="Disordered" evidence="10">
    <location>
        <begin position="39"/>
        <end position="71"/>
    </location>
</feature>
<dbReference type="InterPro" id="IPR051132">
    <property type="entry name" value="3-5_Exonuclease_domain"/>
</dbReference>
<feature type="compositionally biased region" description="Low complexity" evidence="10">
    <location>
        <begin position="41"/>
        <end position="55"/>
    </location>
</feature>
<feature type="compositionally biased region" description="Polar residues" evidence="10">
    <location>
        <begin position="172"/>
        <end position="184"/>
    </location>
</feature>
<feature type="compositionally biased region" description="Acidic residues" evidence="10">
    <location>
        <begin position="856"/>
        <end position="871"/>
    </location>
</feature>
<gene>
    <name evidence="12" type="ORF">FA09DRAFT_330744</name>
</gene>
<dbReference type="SUPFAM" id="SSF53098">
    <property type="entry name" value="Ribonuclease H-like"/>
    <property type="match status" value="1"/>
</dbReference>
<keyword evidence="13" id="KW-1185">Reference proteome</keyword>
<evidence type="ECO:0000256" key="6">
    <source>
        <dbReference type="ARBA" id="ARBA00022842"/>
    </source>
</evidence>
<feature type="compositionally biased region" description="Basic residues" evidence="10">
    <location>
        <begin position="807"/>
        <end position="817"/>
    </location>
</feature>
<keyword evidence="4" id="KW-0378">Hydrolase</keyword>
<name>A0A316Z5P9_9BASI</name>
<dbReference type="Gene3D" id="3.30.420.10">
    <property type="entry name" value="Ribonuclease H-like superfamily/Ribonuclease H"/>
    <property type="match status" value="1"/>
</dbReference>
<evidence type="ECO:0000313" key="12">
    <source>
        <dbReference type="EMBL" id="PWN97107.1"/>
    </source>
</evidence>
<feature type="compositionally biased region" description="Low complexity" evidence="10">
    <location>
        <begin position="837"/>
        <end position="853"/>
    </location>
</feature>
<feature type="region of interest" description="Disordered" evidence="10">
    <location>
        <begin position="107"/>
        <end position="190"/>
    </location>
</feature>
<evidence type="ECO:0000256" key="2">
    <source>
        <dbReference type="ARBA" id="ARBA00022722"/>
    </source>
</evidence>
<reference evidence="12 13" key="1">
    <citation type="journal article" date="2018" name="Mol. Biol. Evol.">
        <title>Broad Genomic Sampling Reveals a Smut Pathogenic Ancestry of the Fungal Clade Ustilaginomycotina.</title>
        <authorList>
            <person name="Kijpornyongpan T."/>
            <person name="Mondo S.J."/>
            <person name="Barry K."/>
            <person name="Sandor L."/>
            <person name="Lee J."/>
            <person name="Lipzen A."/>
            <person name="Pangilinan J."/>
            <person name="LaButti K."/>
            <person name="Hainaut M."/>
            <person name="Henrissat B."/>
            <person name="Grigoriev I.V."/>
            <person name="Spatafora J.W."/>
            <person name="Aime M.C."/>
        </authorList>
    </citation>
    <scope>NUCLEOTIDE SEQUENCE [LARGE SCALE GENOMIC DNA]</scope>
    <source>
        <strain evidence="12 13">MCA 4186</strain>
    </source>
</reference>
<dbReference type="InterPro" id="IPR036397">
    <property type="entry name" value="RNaseH_sf"/>
</dbReference>
<protein>
    <recommendedName>
        <fullName evidence="8">3'-5' exonuclease</fullName>
    </recommendedName>
    <alternativeName>
        <fullName evidence="9">Werner Syndrome-like exonuclease</fullName>
    </alternativeName>
</protein>
<dbReference type="PANTHER" id="PTHR13620:SF109">
    <property type="entry name" value="3'-5' EXONUCLEASE"/>
    <property type="match status" value="1"/>
</dbReference>
<dbReference type="STRING" id="58919.A0A316Z5P9"/>
<dbReference type="GO" id="GO:0005634">
    <property type="term" value="C:nucleus"/>
    <property type="evidence" value="ECO:0007669"/>
    <property type="project" value="UniProtKB-SubCell"/>
</dbReference>
<evidence type="ECO:0000259" key="11">
    <source>
        <dbReference type="SMART" id="SM00474"/>
    </source>
</evidence>
<evidence type="ECO:0000256" key="4">
    <source>
        <dbReference type="ARBA" id="ARBA00022801"/>
    </source>
</evidence>
<dbReference type="EMBL" id="KZ819296">
    <property type="protein sequence ID" value="PWN97107.1"/>
    <property type="molecule type" value="Genomic_DNA"/>
</dbReference>
<dbReference type="GO" id="GO:0003676">
    <property type="term" value="F:nucleic acid binding"/>
    <property type="evidence" value="ECO:0007669"/>
    <property type="project" value="InterPro"/>
</dbReference>
<evidence type="ECO:0000256" key="7">
    <source>
        <dbReference type="ARBA" id="ARBA00023242"/>
    </source>
</evidence>
<feature type="compositionally biased region" description="Polar residues" evidence="10">
    <location>
        <begin position="602"/>
        <end position="616"/>
    </location>
</feature>
<dbReference type="RefSeq" id="XP_025597386.1">
    <property type="nucleotide sequence ID" value="XM_025742728.1"/>
</dbReference>
<evidence type="ECO:0000256" key="1">
    <source>
        <dbReference type="ARBA" id="ARBA00004123"/>
    </source>
</evidence>
<proteinExistence type="predicted"/>
<evidence type="ECO:0000313" key="13">
    <source>
        <dbReference type="Proteomes" id="UP000245946"/>
    </source>
</evidence>
<evidence type="ECO:0000256" key="9">
    <source>
        <dbReference type="ARBA" id="ARBA00042761"/>
    </source>
</evidence>
<sequence>MPAPLLRVLSTPLARICPATLMPLPRAARGHAAEDPIELLSSSASSSSSSCGASSPRLSPACAPRPPAKRRARFEGLKASVSAEAAQAHSDRLERERLAWVQLTASTSRPRVHSDEDDVAAAHRAAKGKGKARAQPAPRTASARTRKEASSSSSLKAPARPRADGAAKRGGRQQSSRSVGTSAAQRARFHEVERTRLETGLKTFTMETCAPYMGGRKPAVAVTACPIEAAELLACVPRGVPLSVDAEWPFDQRTYKTGKLSLLQIASPGMVLLLQIGRMGCVPDGLRELMADESSWKYGVAISGDAHKLYKDWGVPSRSLLELSTVAKLADPERWAGRHWMIALRDLTRIYVQRRLIKEDSVRSSNWSLMHLEDRQVEYAACDVVAGTAIMRELVPRLDALLKKRHEEATAASTAAGWFRAAPPSSDVKAQIVAPPAADPSLHMSDDVRALLQAQLTHVGPAVGQPPIQPPTTRGLIERQAQSQQALRDVERASSFGSAARTSTALDSTTAAALAAAAAAAASAAAAAASAAAAAAAALQRTMNDEAALLDAARMSDKLCDDMEAAARRHEISNVAAQARSTTGTPGAGRTTRGRASARPTVRTSAVRTAKTSNSAHKAAQKSEAVPDAEQPVATDLASPGTASQVAHPSESPRKAEVDKLRALWKPMNETGLTVTRGAGETRQCASLSDYAFALFRRGAPYSALYACAPEDKGSDFTRTVIAGGFARLKSEEVTEELHCRMVELLSMPDDTRSAYTAGSRVLRSLRQTVLSLNAFNVDHARRALRDAIKLTNDGGRAFVPRSPRSSQRRRRHQRRLGRLERLLEAGLPVTHSSMGSAASSVESSDESSNASASREEEEEEAEEEEVEDRDDEKREVEGKNESDNEEKDNEAVTAESK</sequence>
<keyword evidence="6" id="KW-0460">Magnesium</keyword>
<dbReference type="CDD" id="cd06141">
    <property type="entry name" value="WRN_exo"/>
    <property type="match status" value="1"/>
</dbReference>
<feature type="domain" description="3'-5' exonuclease" evidence="11">
    <location>
        <begin position="220"/>
        <end position="399"/>
    </location>
</feature>
<dbReference type="PANTHER" id="PTHR13620">
    <property type="entry name" value="3-5 EXONUCLEASE"/>
    <property type="match status" value="1"/>
</dbReference>
<evidence type="ECO:0000256" key="10">
    <source>
        <dbReference type="SAM" id="MobiDB-lite"/>
    </source>
</evidence>
<dbReference type="GO" id="GO:0008408">
    <property type="term" value="F:3'-5' exonuclease activity"/>
    <property type="evidence" value="ECO:0007669"/>
    <property type="project" value="InterPro"/>
</dbReference>
<dbReference type="AlphaFoldDB" id="A0A316Z5P9"/>
<feature type="compositionally biased region" description="Low complexity" evidence="10">
    <location>
        <begin position="579"/>
        <end position="601"/>
    </location>
</feature>
<dbReference type="SMART" id="SM00474">
    <property type="entry name" value="35EXOc"/>
    <property type="match status" value="1"/>
</dbReference>